<feature type="transmembrane region" description="Helical" evidence="10">
    <location>
        <begin position="327"/>
        <end position="345"/>
    </location>
</feature>
<feature type="transmembrane region" description="Helical" evidence="10">
    <location>
        <begin position="382"/>
        <end position="405"/>
    </location>
</feature>
<feature type="domain" description="Cation/H+ exchanger transmembrane" evidence="12">
    <location>
        <begin position="665"/>
        <end position="829"/>
    </location>
</feature>
<feature type="transmembrane region" description="Helical" evidence="10">
    <location>
        <begin position="726"/>
        <end position="744"/>
    </location>
</feature>
<feature type="signal peptide" evidence="11">
    <location>
        <begin position="1"/>
        <end position="32"/>
    </location>
</feature>
<keyword evidence="4 10" id="KW-0812">Transmembrane</keyword>
<feature type="transmembrane region" description="Helical" evidence="10">
    <location>
        <begin position="301"/>
        <end position="320"/>
    </location>
</feature>
<dbReference type="Proteomes" id="UP000660262">
    <property type="component" value="Unassembled WGS sequence"/>
</dbReference>
<keyword evidence="14" id="KW-1185">Reference proteome</keyword>
<accession>A0A830HHG8</accession>
<feature type="compositionally biased region" description="Polar residues" evidence="9">
    <location>
        <begin position="582"/>
        <end position="591"/>
    </location>
</feature>
<feature type="transmembrane region" description="Helical" evidence="10">
    <location>
        <begin position="782"/>
        <end position="801"/>
    </location>
</feature>
<evidence type="ECO:0000256" key="3">
    <source>
        <dbReference type="ARBA" id="ARBA00022449"/>
    </source>
</evidence>
<reference evidence="13" key="1">
    <citation type="submission" date="2020-10" db="EMBL/GenBank/DDBJ databases">
        <title>Unveiling of a novel bifunctional photoreceptor, Dualchrome1, isolated from a cosmopolitan green alga.</title>
        <authorList>
            <person name="Suzuki S."/>
            <person name="Kawachi M."/>
        </authorList>
    </citation>
    <scope>NUCLEOTIDE SEQUENCE</scope>
    <source>
        <strain evidence="13">NIES 2893</strain>
    </source>
</reference>
<comment type="subcellular location">
    <subcellularLocation>
        <location evidence="1">Membrane</location>
        <topology evidence="1">Multi-pass membrane protein</topology>
    </subcellularLocation>
</comment>
<organism evidence="13 14">
    <name type="scientific">Pycnococcus provasolii</name>
    <dbReference type="NCBI Taxonomy" id="41880"/>
    <lineage>
        <taxon>Eukaryota</taxon>
        <taxon>Viridiplantae</taxon>
        <taxon>Chlorophyta</taxon>
        <taxon>Pseudoscourfieldiophyceae</taxon>
        <taxon>Pseudoscourfieldiales</taxon>
        <taxon>Pycnococcaceae</taxon>
        <taxon>Pycnococcus</taxon>
    </lineage>
</organism>
<feature type="region of interest" description="Disordered" evidence="9">
    <location>
        <begin position="541"/>
        <end position="592"/>
    </location>
</feature>
<evidence type="ECO:0000256" key="9">
    <source>
        <dbReference type="SAM" id="MobiDB-lite"/>
    </source>
</evidence>
<keyword evidence="3" id="KW-0050">Antiport</keyword>
<dbReference type="GO" id="GO:0016020">
    <property type="term" value="C:membrane"/>
    <property type="evidence" value="ECO:0007669"/>
    <property type="project" value="UniProtKB-SubCell"/>
</dbReference>
<dbReference type="OrthoDB" id="1654420at2759"/>
<dbReference type="InterPro" id="IPR045158">
    <property type="entry name" value="KEA4/5/6-like"/>
</dbReference>
<evidence type="ECO:0000256" key="5">
    <source>
        <dbReference type="ARBA" id="ARBA00022729"/>
    </source>
</evidence>
<feature type="compositionally biased region" description="Low complexity" evidence="9">
    <location>
        <begin position="249"/>
        <end position="270"/>
    </location>
</feature>
<evidence type="ECO:0000313" key="14">
    <source>
        <dbReference type="Proteomes" id="UP000660262"/>
    </source>
</evidence>
<feature type="region of interest" description="Disordered" evidence="9">
    <location>
        <begin position="244"/>
        <end position="273"/>
    </location>
</feature>
<comment type="caution">
    <text evidence="13">The sequence shown here is derived from an EMBL/GenBank/DDBJ whole genome shotgun (WGS) entry which is preliminary data.</text>
</comment>
<feature type="transmembrane region" description="Helical" evidence="10">
    <location>
        <begin position="351"/>
        <end position="370"/>
    </location>
</feature>
<feature type="transmembrane region" description="Helical" evidence="10">
    <location>
        <begin position="807"/>
        <end position="831"/>
    </location>
</feature>
<evidence type="ECO:0000313" key="13">
    <source>
        <dbReference type="EMBL" id="GHP04497.1"/>
    </source>
</evidence>
<keyword evidence="8 10" id="KW-0472">Membrane</keyword>
<evidence type="ECO:0000256" key="8">
    <source>
        <dbReference type="ARBA" id="ARBA00023136"/>
    </source>
</evidence>
<dbReference type="AlphaFoldDB" id="A0A830HHG8"/>
<evidence type="ECO:0000259" key="12">
    <source>
        <dbReference type="Pfam" id="PF00999"/>
    </source>
</evidence>
<protein>
    <recommendedName>
        <fullName evidence="12">Cation/H+ exchanger transmembrane domain-containing protein</fullName>
    </recommendedName>
</protein>
<feature type="chain" id="PRO_5032477554" description="Cation/H+ exchanger transmembrane domain-containing protein" evidence="11">
    <location>
        <begin position="33"/>
        <end position="851"/>
    </location>
</feature>
<feature type="transmembrane region" description="Helical" evidence="10">
    <location>
        <begin position="750"/>
        <end position="770"/>
    </location>
</feature>
<evidence type="ECO:0000256" key="6">
    <source>
        <dbReference type="ARBA" id="ARBA00022989"/>
    </source>
</evidence>
<keyword evidence="7" id="KW-0406">Ion transport</keyword>
<feature type="transmembrane region" description="Helical" evidence="10">
    <location>
        <begin position="411"/>
        <end position="432"/>
    </location>
</feature>
<dbReference type="PANTHER" id="PTHR16254:SF14">
    <property type="entry name" value="TRANSMEMBRANE AND COILED-COIL DOMAIN-CONTAINING PROTEIN 3"/>
    <property type="match status" value="1"/>
</dbReference>
<keyword evidence="2" id="KW-0813">Transport</keyword>
<feature type="transmembrane region" description="Helical" evidence="10">
    <location>
        <begin position="444"/>
        <end position="468"/>
    </location>
</feature>
<dbReference type="GO" id="GO:0015386">
    <property type="term" value="F:potassium:proton antiporter activity"/>
    <property type="evidence" value="ECO:0007669"/>
    <property type="project" value="InterPro"/>
</dbReference>
<feature type="compositionally biased region" description="Low complexity" evidence="9">
    <location>
        <begin position="546"/>
        <end position="574"/>
    </location>
</feature>
<dbReference type="EMBL" id="BNJQ01000008">
    <property type="protein sequence ID" value="GHP04497.1"/>
    <property type="molecule type" value="Genomic_DNA"/>
</dbReference>
<evidence type="ECO:0000256" key="2">
    <source>
        <dbReference type="ARBA" id="ARBA00022448"/>
    </source>
</evidence>
<evidence type="ECO:0000256" key="11">
    <source>
        <dbReference type="SAM" id="SignalP"/>
    </source>
</evidence>
<evidence type="ECO:0000256" key="10">
    <source>
        <dbReference type="SAM" id="Phobius"/>
    </source>
</evidence>
<dbReference type="PANTHER" id="PTHR16254">
    <property type="entry name" value="POTASSIUM/PROTON ANTIPORTER-RELATED"/>
    <property type="match status" value="1"/>
</dbReference>
<evidence type="ECO:0000256" key="4">
    <source>
        <dbReference type="ARBA" id="ARBA00022692"/>
    </source>
</evidence>
<feature type="domain" description="Cation/H+ exchanger transmembrane" evidence="12">
    <location>
        <begin position="310"/>
        <end position="511"/>
    </location>
</feature>
<gene>
    <name evidence="13" type="ORF">PPROV_000325100</name>
</gene>
<feature type="compositionally biased region" description="Gly residues" evidence="9">
    <location>
        <begin position="119"/>
        <end position="129"/>
    </location>
</feature>
<keyword evidence="5 11" id="KW-0732">Signal</keyword>
<name>A0A830HHG8_9CHLO</name>
<dbReference type="InterPro" id="IPR038770">
    <property type="entry name" value="Na+/solute_symporter_sf"/>
</dbReference>
<evidence type="ECO:0000256" key="7">
    <source>
        <dbReference type="ARBA" id="ARBA00023065"/>
    </source>
</evidence>
<keyword evidence="6 10" id="KW-1133">Transmembrane helix</keyword>
<feature type="region of interest" description="Disordered" evidence="9">
    <location>
        <begin position="90"/>
        <end position="132"/>
    </location>
</feature>
<dbReference type="InterPro" id="IPR006153">
    <property type="entry name" value="Cation/H_exchanger_TM"/>
</dbReference>
<sequence>MSHLSVIPRCTQPALNMMLLLLMMQMVILGDGRTPLATSREIVPVVGWLAGVHAAEENPNNNLRRDERQSIGDLEDRSLVVTNDDALTKIDGDDNRLTSRSNNNVREDGREGSTAATAAGGGGGGGGMSHTGLVAKFDDELQRAFPAKEESSVVSSGRSFNDTAHDDKTGEIKVELVARAGASVLNEDYEMIEEDDDSTGDFDVVAPSAGDEIINSTLEEEKPAVLHPPPPASIQVEKTVVVDHHHSAKTTNTTKSSSSSSSSSSSTSSSLPKLVDSHDNVYILSSAKTSIAMQLSDDPQFFQDITILLVLATTLGALANQLGIPSILGYLLAGALVGPGGFGAINEVVQVQTTSQIGVLLIMFSLGLEFDVKATMESNLRNVSIFGSLLSIAVLTCIISVGLWITGGVIIQGLFIGLVVSMSSTSVAIKCLEAQPRGLSSTAARVSVGVLIVQDFCVGLIFAFLPFMKTAAAEYKRRKAAATSVADATTMAMSNSEAAIITTLFMVIVKLAAFLLLAVALARLIVPKLFVSRSYAEERRLRRRMQTATPPTTPQPDTTATTTTNNNNNNNNNNKQHAAVNRRTSSSSQHAVSFDEELASSATATAATTTTAAVATTFCSSLSPQPKVGWGRTPRRSPGGLFEAAVVTPRDDDLSNGNILEEETIDELKHLIALSLCFGLSLLSFQLGLSSEMGAFVAGLCLNGALESHDELKEVLHRRIVMLRDFFATLFIGTIGMFINARFLAHSFRLFVGTAASILLLKFTVMSLVVRAFGLTTRESASVGLTLCQVSEFAFILLAAGKPILGRSYYLLLLGVTPLTLIFTPISLFAASACCRRSRLPVERACEMQMR</sequence>
<feature type="transmembrane region" description="Helical" evidence="10">
    <location>
        <begin position="498"/>
        <end position="526"/>
    </location>
</feature>
<proteinExistence type="predicted"/>
<evidence type="ECO:0000256" key="1">
    <source>
        <dbReference type="ARBA" id="ARBA00004141"/>
    </source>
</evidence>
<dbReference type="Gene3D" id="1.20.1530.20">
    <property type="match status" value="2"/>
</dbReference>
<dbReference type="Pfam" id="PF00999">
    <property type="entry name" value="Na_H_Exchanger"/>
    <property type="match status" value="2"/>
</dbReference>